<name>A0A6L7EUY9_9ACTN</name>
<evidence type="ECO:0000313" key="1">
    <source>
        <dbReference type="EMBL" id="MXG91297.1"/>
    </source>
</evidence>
<dbReference type="AlphaFoldDB" id="A0A6L7EUY9"/>
<comment type="caution">
    <text evidence="1">The sequence shown here is derived from an EMBL/GenBank/DDBJ whole genome shotgun (WGS) entry which is preliminary data.</text>
</comment>
<evidence type="ECO:0000313" key="2">
    <source>
        <dbReference type="Proteomes" id="UP000473325"/>
    </source>
</evidence>
<proteinExistence type="predicted"/>
<dbReference type="Proteomes" id="UP000473325">
    <property type="component" value="Unassembled WGS sequence"/>
</dbReference>
<sequence length="46" mass="4923">MNTTPAERLEMRWLPVVDAAGRTRMEATWVAVPTAAAAAYAVPHAA</sequence>
<gene>
    <name evidence="1" type="ORF">GRQ65_17250</name>
</gene>
<dbReference type="EMBL" id="WUEK01000011">
    <property type="protein sequence ID" value="MXG91297.1"/>
    <property type="molecule type" value="Genomic_DNA"/>
</dbReference>
<organism evidence="1 2">
    <name type="scientific">Nocardioides flavescens</name>
    <dbReference type="NCBI Taxonomy" id="2691959"/>
    <lineage>
        <taxon>Bacteria</taxon>
        <taxon>Bacillati</taxon>
        <taxon>Actinomycetota</taxon>
        <taxon>Actinomycetes</taxon>
        <taxon>Propionibacteriales</taxon>
        <taxon>Nocardioidaceae</taxon>
        <taxon>Nocardioides</taxon>
    </lineage>
</organism>
<protein>
    <submittedName>
        <fullName evidence="1">Uncharacterized protein</fullName>
    </submittedName>
</protein>
<accession>A0A6L7EUY9</accession>
<dbReference type="RefSeq" id="WP_160879227.1">
    <property type="nucleotide sequence ID" value="NZ_WUEK01000011.1"/>
</dbReference>
<keyword evidence="2" id="KW-1185">Reference proteome</keyword>
<reference evidence="1 2" key="1">
    <citation type="submission" date="2019-12" db="EMBL/GenBank/DDBJ databases">
        <authorList>
            <person name="Kun Z."/>
        </authorList>
    </citation>
    <scope>NUCLEOTIDE SEQUENCE [LARGE SCALE GENOMIC DNA]</scope>
    <source>
        <strain evidence="1 2">YIM 123512</strain>
    </source>
</reference>